<gene>
    <name evidence="2" type="ORF">DWV35_00860</name>
</gene>
<proteinExistence type="predicted"/>
<dbReference type="NCBIfam" id="TIGR04456">
    <property type="entry name" value="LruC_dom"/>
    <property type="match status" value="1"/>
</dbReference>
<dbReference type="EMBL" id="QSBI01000001">
    <property type="protein sequence ID" value="RGX13347.1"/>
    <property type="molecule type" value="Genomic_DNA"/>
</dbReference>
<reference evidence="2 3" key="1">
    <citation type="submission" date="2018-08" db="EMBL/GenBank/DDBJ databases">
        <title>A genome reference for cultivated species of the human gut microbiota.</title>
        <authorList>
            <person name="Zou Y."/>
            <person name="Xue W."/>
            <person name="Luo G."/>
        </authorList>
    </citation>
    <scope>NUCLEOTIDE SEQUENCE [LARGE SCALE GENOMIC DNA]</scope>
    <source>
        <strain evidence="2 3">AF04-46</strain>
    </source>
</reference>
<sequence length="455" mass="50495">MKIKGLMYVLMGTMLVTTSCSDNELEKGKDGSGTVDPVNASALVNVYSDKSGSEASLLVGDVLVKDSRTLTLNVPAACEKVYMKYNTVSGTEATKEFALSPVSRGVDQSTGFNFETNRLASVTLALPEDAVQPTNETDQGYLFYHNTGVVMFEDGWPTQLASWYDEDFNDVVFEYDLKVTECHSQQMMETVGGKEELLLTLDVRAVGGTLPTVLGVVLDGLKSEYVDRITASLVLKGGQGTMTDLAKEELSTKDVVKIENKNWNWSNDTRTEPRFAILTVDKAQAEGTVITLDGLSSLKDNNQDMFQVRPKKVREGLPMLRAEVRLIGKEGLTGADRDAQLAAFRELILDTNRQNFFIWANNKEIHMKGYAPTSAYKAEYDKLVAKDATLDKDVYYSNTNGSTWGVKMPVGARHAYESVPFVEAYTGFADWVNTNGKSNKNWYEGFDPEKTVRYW</sequence>
<organism evidence="2 3">
    <name type="scientific">Bacteroides ovatus</name>
    <dbReference type="NCBI Taxonomy" id="28116"/>
    <lineage>
        <taxon>Bacteria</taxon>
        <taxon>Pseudomonadati</taxon>
        <taxon>Bacteroidota</taxon>
        <taxon>Bacteroidia</taxon>
        <taxon>Bacteroidales</taxon>
        <taxon>Bacteroidaceae</taxon>
        <taxon>Bacteroides</taxon>
    </lineage>
</organism>
<comment type="caution">
    <text evidence="2">The sequence shown here is derived from an EMBL/GenBank/DDBJ whole genome shotgun (WGS) entry which is preliminary data.</text>
</comment>
<name>A0A413EZ78_BACOV</name>
<evidence type="ECO:0000313" key="2">
    <source>
        <dbReference type="EMBL" id="RGX13347.1"/>
    </source>
</evidence>
<evidence type="ECO:0000259" key="1">
    <source>
        <dbReference type="Pfam" id="PF16130"/>
    </source>
</evidence>
<dbReference type="Pfam" id="PF16130">
    <property type="entry name" value="DUF4842"/>
    <property type="match status" value="1"/>
</dbReference>
<dbReference type="Proteomes" id="UP000286031">
    <property type="component" value="Unassembled WGS sequence"/>
</dbReference>
<dbReference type="InterPro" id="IPR032295">
    <property type="entry name" value="DUF4842"/>
</dbReference>
<accession>A0A413EZ78</accession>
<protein>
    <submittedName>
        <fullName evidence="2">DUF4842 domain-containing protein</fullName>
    </submittedName>
</protein>
<dbReference type="InterPro" id="IPR031025">
    <property type="entry name" value="LruC_dom"/>
</dbReference>
<dbReference type="PROSITE" id="PS51257">
    <property type="entry name" value="PROKAR_LIPOPROTEIN"/>
    <property type="match status" value="1"/>
</dbReference>
<evidence type="ECO:0000313" key="3">
    <source>
        <dbReference type="Proteomes" id="UP000286031"/>
    </source>
</evidence>
<feature type="domain" description="DUF4842" evidence="1">
    <location>
        <begin position="199"/>
        <end position="443"/>
    </location>
</feature>
<dbReference type="AlphaFoldDB" id="A0A413EZ78"/>
<dbReference type="RefSeq" id="WP_117512389.1">
    <property type="nucleotide sequence ID" value="NZ_JADNEH010000023.1"/>
</dbReference>